<dbReference type="GO" id="GO:0003729">
    <property type="term" value="F:mRNA binding"/>
    <property type="evidence" value="ECO:0007669"/>
    <property type="project" value="TreeGrafter"/>
</dbReference>
<keyword evidence="5" id="KW-0238">DNA-binding</keyword>
<dbReference type="InterPro" id="IPR000571">
    <property type="entry name" value="Znf_CCCH"/>
</dbReference>
<feature type="domain" description="C3H1-type" evidence="8">
    <location>
        <begin position="636"/>
        <end position="664"/>
    </location>
</feature>
<evidence type="ECO:0000256" key="3">
    <source>
        <dbReference type="ARBA" id="ARBA00022771"/>
    </source>
</evidence>
<feature type="zinc finger region" description="C3H1-type" evidence="6">
    <location>
        <begin position="424"/>
        <end position="452"/>
    </location>
</feature>
<feature type="region of interest" description="Disordered" evidence="7">
    <location>
        <begin position="1"/>
        <end position="69"/>
    </location>
</feature>
<dbReference type="CDD" id="cd23010">
    <property type="entry name" value="PM41-like"/>
    <property type="match status" value="1"/>
</dbReference>
<evidence type="ECO:0000256" key="2">
    <source>
        <dbReference type="ARBA" id="ARBA00022737"/>
    </source>
</evidence>
<dbReference type="Pfam" id="PF00642">
    <property type="entry name" value="zf-CCCH"/>
    <property type="match status" value="6"/>
</dbReference>
<dbReference type="PANTHER" id="PTHR12506">
    <property type="entry name" value="PROTEIN PHOSPHATASE RELATED"/>
    <property type="match status" value="1"/>
</dbReference>
<keyword evidence="3 6" id="KW-0863">Zinc-finger</keyword>
<organism evidence="9 10">
    <name type="scientific">Populus deltoides</name>
    <name type="common">Eastern poplar</name>
    <name type="synonym">Eastern cottonwood</name>
    <dbReference type="NCBI Taxonomy" id="3696"/>
    <lineage>
        <taxon>Eukaryota</taxon>
        <taxon>Viridiplantae</taxon>
        <taxon>Streptophyta</taxon>
        <taxon>Embryophyta</taxon>
        <taxon>Tracheophyta</taxon>
        <taxon>Spermatophyta</taxon>
        <taxon>Magnoliopsida</taxon>
        <taxon>eudicotyledons</taxon>
        <taxon>Gunneridae</taxon>
        <taxon>Pentapetalae</taxon>
        <taxon>rosids</taxon>
        <taxon>fabids</taxon>
        <taxon>Malpighiales</taxon>
        <taxon>Salicaceae</taxon>
        <taxon>Saliceae</taxon>
        <taxon>Populus</taxon>
    </lineage>
</organism>
<sequence length="689" mass="74069">MSGAQGAQPPGSTTATTYESVPGGENKTRVKVDSKGDQGAIQIDKLQEKVPDAAGEGGPVFGAGKDENKKDLGVSGTGVASATIIIRNGNGSVADSAPFSKGQATASDLCIEGEKADMAGEGAEEKEDHMKLARPKMQALAIHKKFVTEQPCYFQPPNFCIWLLAPSRYSSSQLYGYGATATTTSTSASRSLTDSDLTDSVLTRYSGTGSDPLSSDSSKYSVSSSMYLKQSDTALRYSVDRGIASASAAATSPHFSSWTPPPGIDVPPAVESLVPGLKRTPEVLYHPTLLGAHSTIGQSEDWYSTNSLAKRVRFETTSHFPIYPQRPGEKDCAHYMLTRTCKFGDTCKFDHPVWVPEGGIPDWKEVPLIATSETFPERPGEPDCPYFLKTQRCKYGLNCKFNHPKEKLSLGDSENSSVSALPDRPSEPPCAFYMKTGKCKFGASCKFHHPKDIQIPLSGLGNDNGVQTDSVVKNEGITGDVNVIYSPVTPALHHNSKGLPIRLGEVDCPFYLKTGSCKYGATCRYNHPERTAINPPAAAIGHPIVAPSLANLNFGVFNPAASIYQTIDPRLSMLGVGTTFYPQRPGQTECDFYMKTGECKFGERCKFHHPIDRSAPTEKQIQQQTVKLTLAGLPRREGAVHCPYYMKTGACKYGATCKFDHPPPGEVMAVATSLDAAVLGDEAGTSQAQ</sequence>
<feature type="compositionally biased region" description="Polar residues" evidence="7">
    <location>
        <begin position="10"/>
        <end position="19"/>
    </location>
</feature>
<feature type="zinc finger region" description="C3H1-type" evidence="6">
    <location>
        <begin position="584"/>
        <end position="612"/>
    </location>
</feature>
<feature type="domain" description="C3H1-type" evidence="8">
    <location>
        <begin position="502"/>
        <end position="530"/>
    </location>
</feature>
<feature type="domain" description="C3H1-type" evidence="8">
    <location>
        <begin position="378"/>
        <end position="406"/>
    </location>
</feature>
<dbReference type="FunFam" id="4.10.1000.10:FF:000033">
    <property type="entry name" value="zinc finger CCCH domain-containing protein 37"/>
    <property type="match status" value="1"/>
</dbReference>
<keyword evidence="1 6" id="KW-0479">Metal-binding</keyword>
<evidence type="ECO:0000259" key="8">
    <source>
        <dbReference type="PROSITE" id="PS50103"/>
    </source>
</evidence>
<dbReference type="Proteomes" id="UP000807159">
    <property type="component" value="Chromosome 10"/>
</dbReference>
<evidence type="ECO:0000313" key="10">
    <source>
        <dbReference type="Proteomes" id="UP000807159"/>
    </source>
</evidence>
<keyword evidence="10" id="KW-1185">Reference proteome</keyword>
<dbReference type="InterPro" id="IPR050974">
    <property type="entry name" value="Plant_ZF_CCCH"/>
</dbReference>
<evidence type="ECO:0000256" key="1">
    <source>
        <dbReference type="ARBA" id="ARBA00022723"/>
    </source>
</evidence>
<feature type="zinc finger region" description="C3H1-type" evidence="6">
    <location>
        <begin position="326"/>
        <end position="354"/>
    </location>
</feature>
<comment type="caution">
    <text evidence="9">The sequence shown here is derived from an EMBL/GenBank/DDBJ whole genome shotgun (WGS) entry which is preliminary data.</text>
</comment>
<dbReference type="PANTHER" id="PTHR12506:SF82">
    <property type="entry name" value="ZINC FINGER CCCH DOMAIN-CONTAINING PROTEIN 64-RELATED"/>
    <property type="match status" value="1"/>
</dbReference>
<feature type="domain" description="C3H1-type" evidence="8">
    <location>
        <begin position="584"/>
        <end position="612"/>
    </location>
</feature>
<evidence type="ECO:0000256" key="6">
    <source>
        <dbReference type="PROSITE-ProRule" id="PRU00723"/>
    </source>
</evidence>
<feature type="zinc finger region" description="C3H1-type" evidence="6">
    <location>
        <begin position="636"/>
        <end position="664"/>
    </location>
</feature>
<feature type="compositionally biased region" description="Basic and acidic residues" evidence="7">
    <location>
        <begin position="26"/>
        <end position="36"/>
    </location>
</feature>
<evidence type="ECO:0000256" key="7">
    <source>
        <dbReference type="SAM" id="MobiDB-lite"/>
    </source>
</evidence>
<dbReference type="FunFam" id="2.30.30.1190:FF:000004">
    <property type="entry name" value="Zinc finger CCCH domain-containing protein 37"/>
    <property type="match status" value="1"/>
</dbReference>
<gene>
    <name evidence="9" type="ORF">H0E87_019484</name>
</gene>
<name>A0A8T2XV78_POPDE</name>
<reference evidence="9" key="1">
    <citation type="journal article" date="2021" name="J. Hered.">
        <title>Genome Assembly of Salicaceae Populus deltoides (Eastern Cottonwood) I-69 Based on Nanopore Sequencing and Hi-C Technologies.</title>
        <authorList>
            <person name="Bai S."/>
            <person name="Wu H."/>
            <person name="Zhang J."/>
            <person name="Pan Z."/>
            <person name="Zhao W."/>
            <person name="Li Z."/>
            <person name="Tong C."/>
        </authorList>
    </citation>
    <scope>NUCLEOTIDE SEQUENCE</scope>
    <source>
        <tissue evidence="9">Leaf</tissue>
    </source>
</reference>
<dbReference type="Gene3D" id="4.10.1000.10">
    <property type="entry name" value="Zinc finger, CCCH-type"/>
    <property type="match status" value="2"/>
</dbReference>
<dbReference type="SMART" id="SM00356">
    <property type="entry name" value="ZnF_C3H1"/>
    <property type="match status" value="6"/>
</dbReference>
<dbReference type="GO" id="GO:0003677">
    <property type="term" value="F:DNA binding"/>
    <property type="evidence" value="ECO:0007669"/>
    <property type="project" value="UniProtKB-KW"/>
</dbReference>
<evidence type="ECO:0000256" key="4">
    <source>
        <dbReference type="ARBA" id="ARBA00022833"/>
    </source>
</evidence>
<dbReference type="EMBL" id="JACEGQ020000010">
    <property type="protein sequence ID" value="KAH8496750.1"/>
    <property type="molecule type" value="Genomic_DNA"/>
</dbReference>
<keyword evidence="4 6" id="KW-0862">Zinc</keyword>
<evidence type="ECO:0000313" key="9">
    <source>
        <dbReference type="EMBL" id="KAH8496750.1"/>
    </source>
</evidence>
<proteinExistence type="predicted"/>
<keyword evidence="2" id="KW-0677">Repeat</keyword>
<dbReference type="SUPFAM" id="SSF90229">
    <property type="entry name" value="CCCH zinc finger"/>
    <property type="match status" value="6"/>
</dbReference>
<dbReference type="AlphaFoldDB" id="A0A8T2XV78"/>
<feature type="zinc finger region" description="C3H1-type" evidence="6">
    <location>
        <begin position="378"/>
        <end position="406"/>
    </location>
</feature>
<dbReference type="GO" id="GO:0008270">
    <property type="term" value="F:zinc ion binding"/>
    <property type="evidence" value="ECO:0007669"/>
    <property type="project" value="UniProtKB-KW"/>
</dbReference>
<protein>
    <recommendedName>
        <fullName evidence="8">C3H1-type domain-containing protein</fullName>
    </recommendedName>
</protein>
<dbReference type="InterPro" id="IPR036855">
    <property type="entry name" value="Znf_CCCH_sf"/>
</dbReference>
<dbReference type="PROSITE" id="PS50103">
    <property type="entry name" value="ZF_C3H1"/>
    <property type="match status" value="6"/>
</dbReference>
<feature type="zinc finger region" description="C3H1-type" evidence="6">
    <location>
        <begin position="502"/>
        <end position="530"/>
    </location>
</feature>
<feature type="domain" description="C3H1-type" evidence="8">
    <location>
        <begin position="326"/>
        <end position="354"/>
    </location>
</feature>
<feature type="domain" description="C3H1-type" evidence="8">
    <location>
        <begin position="424"/>
        <end position="452"/>
    </location>
</feature>
<evidence type="ECO:0000256" key="5">
    <source>
        <dbReference type="ARBA" id="ARBA00023125"/>
    </source>
</evidence>
<dbReference type="Gene3D" id="2.30.30.1190">
    <property type="match status" value="2"/>
</dbReference>
<accession>A0A8T2XV78</accession>